<dbReference type="Pfam" id="PF01454">
    <property type="entry name" value="MAGE"/>
    <property type="match status" value="1"/>
</dbReference>
<dbReference type="InterPro" id="IPR041898">
    <property type="entry name" value="MAGE_WH1"/>
</dbReference>
<feature type="compositionally biased region" description="Low complexity" evidence="1">
    <location>
        <begin position="142"/>
        <end position="159"/>
    </location>
</feature>
<dbReference type="SMART" id="SM01373">
    <property type="entry name" value="MAGE"/>
    <property type="match status" value="1"/>
</dbReference>
<accession>A0A6P9FH47</accession>
<dbReference type="PANTHER" id="PTHR11736">
    <property type="entry name" value="MELANOMA-ASSOCIATED ANTIGEN MAGE ANTIGEN"/>
    <property type="match status" value="1"/>
</dbReference>
<organism evidence="3 4">
    <name type="scientific">Zalophus californianus</name>
    <name type="common">California sealion</name>
    <dbReference type="NCBI Taxonomy" id="9704"/>
    <lineage>
        <taxon>Eukaryota</taxon>
        <taxon>Metazoa</taxon>
        <taxon>Chordata</taxon>
        <taxon>Craniata</taxon>
        <taxon>Vertebrata</taxon>
        <taxon>Euteleostomi</taxon>
        <taxon>Mammalia</taxon>
        <taxon>Eutheria</taxon>
        <taxon>Laurasiatheria</taxon>
        <taxon>Carnivora</taxon>
        <taxon>Caniformia</taxon>
        <taxon>Pinnipedia</taxon>
        <taxon>Otariidae</taxon>
        <taxon>Zalophus</taxon>
    </lineage>
</organism>
<name>A0A6P9FH47_ZALCA</name>
<dbReference type="GO" id="GO:0005634">
    <property type="term" value="C:nucleus"/>
    <property type="evidence" value="ECO:0007669"/>
    <property type="project" value="TreeGrafter"/>
</dbReference>
<dbReference type="Gene3D" id="1.10.10.1210">
    <property type="entry name" value="MAGE homology domain, winged helix WH2 motif"/>
    <property type="match status" value="1"/>
</dbReference>
<dbReference type="GO" id="GO:0000122">
    <property type="term" value="P:negative regulation of transcription by RNA polymerase II"/>
    <property type="evidence" value="ECO:0007669"/>
    <property type="project" value="TreeGrafter"/>
</dbReference>
<dbReference type="KEGG" id="zca:118356487"/>
<gene>
    <name evidence="4" type="primary">LOC118356487</name>
</gene>
<sequence>MLRAFPIQAEWAPLSHARHPPRAEAGKAAGGAPTPCRCQGGEILFRGLTSAQQREPYLVSREKTSKIGQDSRKGRFGRMEGLWVACAHRAAPGACRQTEVIMPLGESKELQKLEAELQDPREAEHLPPAPLSWAAEAEEFLSPSSPSPSSSSRSSSSSSFALFLDTPEDGSAAGSPSAPQSPLSACPPPSAGAAAPWSLSEDLSGSAPEEEGSGPGLEPGAAPPPLQTTLHLKAAHLVAFLLLKYRSQQPTSQAEMLEVIGNDAQVAFPVILGQASQCMQLVFGVHVKEVDPGDHSYVLVPVLGLTCDGMLSGEQGMPKNGLLVYVLGVILVEDDRAPEEEVWEALAFVGVYAGQEHIIYGEPRELLTKVWVQEGYVEYRQVPGSDPARYEFLWGPRAHVETSQLQMEEYLLRVNPGQLASALALCEEAVRDEGEGA</sequence>
<feature type="compositionally biased region" description="Low complexity" evidence="1">
    <location>
        <begin position="191"/>
        <end position="207"/>
    </location>
</feature>
<dbReference type="Gene3D" id="1.10.10.1200">
    <property type="entry name" value="MAGE homology domain, winged helix WH1 motif"/>
    <property type="match status" value="1"/>
</dbReference>
<dbReference type="InterPro" id="IPR002190">
    <property type="entry name" value="MHD_dom"/>
</dbReference>
<dbReference type="SMART" id="SM01392">
    <property type="entry name" value="MAGE_N"/>
    <property type="match status" value="1"/>
</dbReference>
<evidence type="ECO:0000256" key="1">
    <source>
        <dbReference type="SAM" id="MobiDB-lite"/>
    </source>
</evidence>
<dbReference type="AlphaFoldDB" id="A0A6P9FH47"/>
<dbReference type="Pfam" id="PF12440">
    <property type="entry name" value="MAGE_N"/>
    <property type="match status" value="1"/>
</dbReference>
<dbReference type="InterPro" id="IPR041899">
    <property type="entry name" value="MAGE_WH2"/>
</dbReference>
<dbReference type="InterPro" id="IPR037445">
    <property type="entry name" value="MAGE"/>
</dbReference>
<dbReference type="Proteomes" id="UP000515165">
    <property type="component" value="Chromosome X"/>
</dbReference>
<dbReference type="FunFam" id="1.10.10.1210:FF:000001">
    <property type="entry name" value="melanoma-associated antigen D1"/>
    <property type="match status" value="1"/>
</dbReference>
<dbReference type="PANTHER" id="PTHR11736:SF81">
    <property type="entry name" value="MAGE DOMAIN-CONTAINING PROTEIN"/>
    <property type="match status" value="1"/>
</dbReference>
<dbReference type="OrthoDB" id="205198at2759"/>
<proteinExistence type="predicted"/>
<evidence type="ECO:0000259" key="2">
    <source>
        <dbReference type="PROSITE" id="PS50838"/>
    </source>
</evidence>
<dbReference type="PROSITE" id="PS50838">
    <property type="entry name" value="MAGE"/>
    <property type="match status" value="1"/>
</dbReference>
<protein>
    <submittedName>
        <fullName evidence="4">Melanoma-associated antigen 8-like isoform X1</fullName>
    </submittedName>
</protein>
<dbReference type="RefSeq" id="XP_035581288.1">
    <property type="nucleotide sequence ID" value="XM_035725395.1"/>
</dbReference>
<evidence type="ECO:0000313" key="4">
    <source>
        <dbReference type="RefSeq" id="XP_035581288.1"/>
    </source>
</evidence>
<reference evidence="4" key="1">
    <citation type="submission" date="2025-08" db="UniProtKB">
        <authorList>
            <consortium name="RefSeq"/>
        </authorList>
    </citation>
    <scope>IDENTIFICATION</scope>
    <source>
        <tissue evidence="4">Blood</tissue>
    </source>
</reference>
<feature type="domain" description="MAGE" evidence="2">
    <location>
        <begin position="230"/>
        <end position="429"/>
    </location>
</feature>
<dbReference type="InterPro" id="IPR021072">
    <property type="entry name" value="MAGE_N"/>
</dbReference>
<evidence type="ECO:0000313" key="3">
    <source>
        <dbReference type="Proteomes" id="UP000515165"/>
    </source>
</evidence>
<feature type="region of interest" description="Disordered" evidence="1">
    <location>
        <begin position="139"/>
        <end position="226"/>
    </location>
</feature>
<feature type="compositionally biased region" description="Low complexity" evidence="1">
    <location>
        <begin position="171"/>
        <end position="184"/>
    </location>
</feature>
<dbReference type="GeneID" id="118356487"/>
<keyword evidence="3" id="KW-1185">Reference proteome</keyword>